<dbReference type="EMBL" id="JACTNZ010000008">
    <property type="protein sequence ID" value="KAG5535305.1"/>
    <property type="molecule type" value="Genomic_DNA"/>
</dbReference>
<keyword evidence="1" id="KW-0472">Membrane</keyword>
<dbReference type="PANTHER" id="PTHR33294">
    <property type="entry name" value="AWPM-19-LIKE FAMILY PROTEIN"/>
    <property type="match status" value="1"/>
</dbReference>
<dbReference type="PANTHER" id="PTHR33294:SF8">
    <property type="entry name" value="OS02G0731500 PROTEIN"/>
    <property type="match status" value="1"/>
</dbReference>
<proteinExistence type="predicted"/>
<reference evidence="2" key="1">
    <citation type="submission" date="2020-08" db="EMBL/GenBank/DDBJ databases">
        <title>Plant Genome Project.</title>
        <authorList>
            <person name="Zhang R.-G."/>
        </authorList>
    </citation>
    <scope>NUCLEOTIDE SEQUENCE</scope>
    <source>
        <strain evidence="2">WSP0</strain>
        <tissue evidence="2">Leaf</tissue>
    </source>
</reference>
<feature type="transmembrane region" description="Helical" evidence="1">
    <location>
        <begin position="52"/>
        <end position="75"/>
    </location>
</feature>
<dbReference type="InterPro" id="IPR008390">
    <property type="entry name" value="AWPM-19"/>
</dbReference>
<keyword evidence="1" id="KW-0812">Transmembrane</keyword>
<gene>
    <name evidence="2" type="ORF">RHGRI_023171</name>
</gene>
<name>A0AAV6J803_9ERIC</name>
<sequence length="133" mass="14183">MAIGKYEMRGVTGLLLVVNLVLYLIIIGLASWCFNQVIDQLSSNHFGGNTATLFMLGYALLGGVIGVSSVIAGFIHNRSWSRDSLGIATSTALISFAVTAIAFGHVQKQVRTCFFTVAMAAPPGWPRLLSCST</sequence>
<evidence type="ECO:0000256" key="1">
    <source>
        <dbReference type="SAM" id="Phobius"/>
    </source>
</evidence>
<protein>
    <submittedName>
        <fullName evidence="2">Uncharacterized protein</fullName>
    </submittedName>
</protein>
<evidence type="ECO:0000313" key="2">
    <source>
        <dbReference type="EMBL" id="KAG5535305.1"/>
    </source>
</evidence>
<feature type="transmembrane region" description="Helical" evidence="1">
    <location>
        <begin position="12"/>
        <end position="32"/>
    </location>
</feature>
<evidence type="ECO:0000313" key="3">
    <source>
        <dbReference type="Proteomes" id="UP000823749"/>
    </source>
</evidence>
<keyword evidence="1" id="KW-1133">Transmembrane helix</keyword>
<dbReference type="Pfam" id="PF05512">
    <property type="entry name" value="AWPM-19"/>
    <property type="match status" value="1"/>
</dbReference>
<accession>A0AAV6J803</accession>
<keyword evidence="3" id="KW-1185">Reference proteome</keyword>
<dbReference type="AlphaFoldDB" id="A0AAV6J803"/>
<organism evidence="2 3">
    <name type="scientific">Rhododendron griersonianum</name>
    <dbReference type="NCBI Taxonomy" id="479676"/>
    <lineage>
        <taxon>Eukaryota</taxon>
        <taxon>Viridiplantae</taxon>
        <taxon>Streptophyta</taxon>
        <taxon>Embryophyta</taxon>
        <taxon>Tracheophyta</taxon>
        <taxon>Spermatophyta</taxon>
        <taxon>Magnoliopsida</taxon>
        <taxon>eudicotyledons</taxon>
        <taxon>Gunneridae</taxon>
        <taxon>Pentapetalae</taxon>
        <taxon>asterids</taxon>
        <taxon>Ericales</taxon>
        <taxon>Ericaceae</taxon>
        <taxon>Ericoideae</taxon>
        <taxon>Rhodoreae</taxon>
        <taxon>Rhododendron</taxon>
    </lineage>
</organism>
<feature type="transmembrane region" description="Helical" evidence="1">
    <location>
        <begin position="87"/>
        <end position="106"/>
    </location>
</feature>
<dbReference type="Proteomes" id="UP000823749">
    <property type="component" value="Chromosome 8"/>
</dbReference>
<comment type="caution">
    <text evidence="2">The sequence shown here is derived from an EMBL/GenBank/DDBJ whole genome shotgun (WGS) entry which is preliminary data.</text>
</comment>